<dbReference type="GO" id="GO:0030150">
    <property type="term" value="P:protein import into mitochondrial matrix"/>
    <property type="evidence" value="ECO:0007669"/>
    <property type="project" value="TreeGrafter"/>
</dbReference>
<protein>
    <recommendedName>
        <fullName evidence="4">GrpE protein homolog</fullName>
    </recommendedName>
</protein>
<feature type="region of interest" description="Disordered" evidence="6">
    <location>
        <begin position="38"/>
        <end position="80"/>
    </location>
</feature>
<evidence type="ECO:0000256" key="6">
    <source>
        <dbReference type="SAM" id="MobiDB-lite"/>
    </source>
</evidence>
<dbReference type="InterPro" id="IPR013805">
    <property type="entry name" value="GrpE_CC"/>
</dbReference>
<evidence type="ECO:0000313" key="8">
    <source>
        <dbReference type="Proteomes" id="UP000799421"/>
    </source>
</evidence>
<dbReference type="PANTHER" id="PTHR21237:SF23">
    <property type="entry name" value="GRPE PROTEIN HOMOLOG, MITOCHONDRIAL"/>
    <property type="match status" value="1"/>
</dbReference>
<keyword evidence="8" id="KW-1185">Reference proteome</keyword>
<evidence type="ECO:0000313" key="7">
    <source>
        <dbReference type="EMBL" id="KAF2860895.1"/>
    </source>
</evidence>
<reference evidence="7" key="1">
    <citation type="journal article" date="2020" name="Stud. Mycol.">
        <title>101 Dothideomycetes genomes: a test case for predicting lifestyles and emergence of pathogens.</title>
        <authorList>
            <person name="Haridas S."/>
            <person name="Albert R."/>
            <person name="Binder M."/>
            <person name="Bloem J."/>
            <person name="Labutti K."/>
            <person name="Salamov A."/>
            <person name="Andreopoulos B."/>
            <person name="Baker S."/>
            <person name="Barry K."/>
            <person name="Bills G."/>
            <person name="Bluhm B."/>
            <person name="Cannon C."/>
            <person name="Castanera R."/>
            <person name="Culley D."/>
            <person name="Daum C."/>
            <person name="Ezra D."/>
            <person name="Gonzalez J."/>
            <person name="Henrissat B."/>
            <person name="Kuo A."/>
            <person name="Liang C."/>
            <person name="Lipzen A."/>
            <person name="Lutzoni F."/>
            <person name="Magnuson J."/>
            <person name="Mondo S."/>
            <person name="Nolan M."/>
            <person name="Ohm R."/>
            <person name="Pangilinan J."/>
            <person name="Park H.-J."/>
            <person name="Ramirez L."/>
            <person name="Alfaro M."/>
            <person name="Sun H."/>
            <person name="Tritt A."/>
            <person name="Yoshinaga Y."/>
            <person name="Zwiers L.-H."/>
            <person name="Turgeon B."/>
            <person name="Goodwin S."/>
            <person name="Spatafora J."/>
            <person name="Crous P."/>
            <person name="Grigoriev I."/>
        </authorList>
    </citation>
    <scope>NUCLEOTIDE SEQUENCE</scope>
    <source>
        <strain evidence="7">CBS 480.64</strain>
    </source>
</reference>
<dbReference type="InterPro" id="IPR000740">
    <property type="entry name" value="GrpE"/>
</dbReference>
<evidence type="ECO:0000256" key="1">
    <source>
        <dbReference type="ARBA" id="ARBA00004305"/>
    </source>
</evidence>
<dbReference type="GO" id="GO:0051087">
    <property type="term" value="F:protein-folding chaperone binding"/>
    <property type="evidence" value="ECO:0007669"/>
    <property type="project" value="InterPro"/>
</dbReference>
<keyword evidence="3 4" id="KW-0143">Chaperone</keyword>
<dbReference type="EMBL" id="MU005977">
    <property type="protein sequence ID" value="KAF2860895.1"/>
    <property type="molecule type" value="Genomic_DNA"/>
</dbReference>
<dbReference type="Gene3D" id="3.90.20.20">
    <property type="match status" value="1"/>
</dbReference>
<proteinExistence type="inferred from homology"/>
<comment type="subcellular location">
    <subcellularLocation>
        <location evidence="1 4">Mitochondrion matrix</location>
    </subcellularLocation>
</comment>
<evidence type="ECO:0000256" key="5">
    <source>
        <dbReference type="RuleBase" id="RU004478"/>
    </source>
</evidence>
<gene>
    <name evidence="7" type="ORF">K470DRAFT_257443</name>
</gene>
<dbReference type="PANTHER" id="PTHR21237">
    <property type="entry name" value="GRPE PROTEIN"/>
    <property type="match status" value="1"/>
</dbReference>
<dbReference type="GO" id="GO:0051082">
    <property type="term" value="F:unfolded protein binding"/>
    <property type="evidence" value="ECO:0007669"/>
    <property type="project" value="TreeGrafter"/>
</dbReference>
<keyword evidence="4" id="KW-0496">Mitochondrion</keyword>
<dbReference type="GO" id="GO:0001405">
    <property type="term" value="C:PAM complex, Tim23 associated import motor"/>
    <property type="evidence" value="ECO:0007669"/>
    <property type="project" value="TreeGrafter"/>
</dbReference>
<name>A0A6A7C1T8_9PEZI</name>
<dbReference type="InterPro" id="IPR009012">
    <property type="entry name" value="GrpE_head"/>
</dbReference>
<evidence type="ECO:0000256" key="3">
    <source>
        <dbReference type="ARBA" id="ARBA00023186"/>
    </source>
</evidence>
<comment type="similarity">
    <text evidence="2 5">Belongs to the GrpE family.</text>
</comment>
<sequence length="243" mass="26806">MLQRTLFRARPLPFPSSIRCTRPIYPSPVLTQRLGRFYSESKSESAAEGEAAAAAATEASPKDTPTSSTTSPPKEPPADLAKQLEAKETQIRTLDDRLKRSVADYRNLQTQTKREIQSARDFALQKFAKDLVDTVDNLDLALATVPESKLNSTSDPPSKDLKNLHSGIKMTADVLLQTLKRHGVEKYDPAAKGEKFDPNVMEATFQAPQEGKEDGTVFYTQQTGFRLNGRVLRAAKVGVVKNT</sequence>
<dbReference type="SUPFAM" id="SSF51064">
    <property type="entry name" value="Head domain of nucleotide exchange factor GrpE"/>
    <property type="match status" value="1"/>
</dbReference>
<dbReference type="HAMAP" id="MF_01151">
    <property type="entry name" value="GrpE"/>
    <property type="match status" value="1"/>
</dbReference>
<dbReference type="Proteomes" id="UP000799421">
    <property type="component" value="Unassembled WGS sequence"/>
</dbReference>
<dbReference type="CDD" id="cd00446">
    <property type="entry name" value="GrpE"/>
    <property type="match status" value="1"/>
</dbReference>
<dbReference type="AlphaFoldDB" id="A0A6A7C1T8"/>
<dbReference type="Pfam" id="PF01025">
    <property type="entry name" value="GrpE"/>
    <property type="match status" value="1"/>
</dbReference>
<dbReference type="GO" id="GO:0042803">
    <property type="term" value="F:protein homodimerization activity"/>
    <property type="evidence" value="ECO:0007669"/>
    <property type="project" value="InterPro"/>
</dbReference>
<dbReference type="PRINTS" id="PR00773">
    <property type="entry name" value="GRPEPROTEIN"/>
</dbReference>
<evidence type="ECO:0000256" key="2">
    <source>
        <dbReference type="ARBA" id="ARBA00009054"/>
    </source>
</evidence>
<dbReference type="SUPFAM" id="SSF58014">
    <property type="entry name" value="Coiled-coil domain of nucleotide exchange factor GrpE"/>
    <property type="match status" value="1"/>
</dbReference>
<evidence type="ECO:0000256" key="4">
    <source>
        <dbReference type="RuleBase" id="RU000640"/>
    </source>
</evidence>
<comment type="function">
    <text evidence="4">Essential component of the PAM complex, a complex required for the translocation of transit peptide-containing proteins from the inner membrane into the mitochondrial matrix in an ATP-dependent manner.</text>
</comment>
<feature type="compositionally biased region" description="Low complexity" evidence="6">
    <location>
        <begin position="46"/>
        <end position="72"/>
    </location>
</feature>
<dbReference type="PROSITE" id="PS01071">
    <property type="entry name" value="GRPE"/>
    <property type="match status" value="1"/>
</dbReference>
<dbReference type="FunFam" id="2.30.22.10:FF:000002">
    <property type="entry name" value="GrpE protein homolog"/>
    <property type="match status" value="1"/>
</dbReference>
<dbReference type="OrthoDB" id="201635at2759"/>
<dbReference type="GO" id="GO:0000774">
    <property type="term" value="F:adenyl-nucleotide exchange factor activity"/>
    <property type="evidence" value="ECO:0007669"/>
    <property type="project" value="InterPro"/>
</dbReference>
<organism evidence="7 8">
    <name type="scientific">Piedraia hortae CBS 480.64</name>
    <dbReference type="NCBI Taxonomy" id="1314780"/>
    <lineage>
        <taxon>Eukaryota</taxon>
        <taxon>Fungi</taxon>
        <taxon>Dikarya</taxon>
        <taxon>Ascomycota</taxon>
        <taxon>Pezizomycotina</taxon>
        <taxon>Dothideomycetes</taxon>
        <taxon>Dothideomycetidae</taxon>
        <taxon>Capnodiales</taxon>
        <taxon>Piedraiaceae</taxon>
        <taxon>Piedraia</taxon>
    </lineage>
</organism>
<dbReference type="GO" id="GO:0006457">
    <property type="term" value="P:protein folding"/>
    <property type="evidence" value="ECO:0007669"/>
    <property type="project" value="InterPro"/>
</dbReference>
<accession>A0A6A7C1T8</accession>
<dbReference type="Gene3D" id="2.30.22.10">
    <property type="entry name" value="Head domain of nucleotide exchange factor GrpE"/>
    <property type="match status" value="1"/>
</dbReference>